<proteinExistence type="predicted"/>
<name>A0A366DP27_9NOCA</name>
<dbReference type="AlphaFoldDB" id="A0A366DP27"/>
<accession>A0A366DP27</accession>
<dbReference type="Gene3D" id="3.40.1000.10">
    <property type="entry name" value="Mog1/PsbP, alpha/beta/alpha sandwich"/>
    <property type="match status" value="1"/>
</dbReference>
<comment type="caution">
    <text evidence="1">The sequence shown here is derived from an EMBL/GenBank/DDBJ whole genome shotgun (WGS) entry which is preliminary data.</text>
</comment>
<reference evidence="1 2" key="1">
    <citation type="submission" date="2018-06" db="EMBL/GenBank/DDBJ databases">
        <title>Genomic Encyclopedia of Type Strains, Phase IV (KMG-IV): sequencing the most valuable type-strain genomes for metagenomic binning, comparative biology and taxonomic classification.</title>
        <authorList>
            <person name="Goeker M."/>
        </authorList>
    </citation>
    <scope>NUCLEOTIDE SEQUENCE [LARGE SCALE GENOMIC DNA]</scope>
    <source>
        <strain evidence="1 2">DSM 44599</strain>
    </source>
</reference>
<sequence>MGTATVTLTAFSPTDTAAAALDTLRTLRANGPGWQESSSEPVEICDHGGVKVSGIYRTAGLEVRHEYLEFPYGSTGSVYPIQVSSGRATTATLWC</sequence>
<dbReference type="EMBL" id="QNRE01000004">
    <property type="protein sequence ID" value="RBO91826.1"/>
    <property type="molecule type" value="Genomic_DNA"/>
</dbReference>
<organism evidence="1 2">
    <name type="scientific">Nocardia puris</name>
    <dbReference type="NCBI Taxonomy" id="208602"/>
    <lineage>
        <taxon>Bacteria</taxon>
        <taxon>Bacillati</taxon>
        <taxon>Actinomycetota</taxon>
        <taxon>Actinomycetes</taxon>
        <taxon>Mycobacteriales</taxon>
        <taxon>Nocardiaceae</taxon>
        <taxon>Nocardia</taxon>
    </lineage>
</organism>
<evidence type="ECO:0000313" key="2">
    <source>
        <dbReference type="Proteomes" id="UP000252586"/>
    </source>
</evidence>
<protein>
    <submittedName>
        <fullName evidence="1">Uncharacterized protein</fullName>
    </submittedName>
</protein>
<dbReference type="Proteomes" id="UP000252586">
    <property type="component" value="Unassembled WGS sequence"/>
</dbReference>
<evidence type="ECO:0000313" key="1">
    <source>
        <dbReference type="EMBL" id="RBO91826.1"/>
    </source>
</evidence>
<keyword evidence="2" id="KW-1185">Reference proteome</keyword>
<gene>
    <name evidence="1" type="ORF">DFR74_104535</name>
</gene>